<dbReference type="Proteomes" id="UP001302652">
    <property type="component" value="Chromosome 2"/>
</dbReference>
<proteinExistence type="predicted"/>
<dbReference type="Pfam" id="PF09361">
    <property type="entry name" value="Phasin_2"/>
    <property type="match status" value="1"/>
</dbReference>
<dbReference type="InterPro" id="IPR018968">
    <property type="entry name" value="Phasin"/>
</dbReference>
<accession>A0ABZ0EIS4</accession>
<sequence length="168" mass="17773">MNTLIPEQTITATKASLDTTLALASKAFQAFEKLVELNAQTVKTTLAEAQEFAGKSLIGKAPQAAFAVQENQLRAGVQKTQAYWTHVKEIVSSTQAEFEAVAKAVFKQPSFDAKTWFDNMSKNALPGGDAVLAIWKSSLGAVGQSASAAYATATKATKNTVETAVSEA</sequence>
<dbReference type="RefSeq" id="WP_317019695.1">
    <property type="nucleotide sequence ID" value="NZ_CP136512.1"/>
</dbReference>
<reference evidence="2 3" key="1">
    <citation type="submission" date="2023-10" db="EMBL/GenBank/DDBJ databases">
        <title>Surface-active antibiotics is a multifunctional adaptation for post-fire microbes.</title>
        <authorList>
            <person name="Liu M.D."/>
            <person name="Du Y."/>
            <person name="Koupaei S.K."/>
            <person name="Kim N.R."/>
            <person name="Zhang W."/>
            <person name="Traxler M.F."/>
        </authorList>
    </citation>
    <scope>NUCLEOTIDE SEQUENCE [LARGE SCALE GENOMIC DNA]</scope>
    <source>
        <strain evidence="2 3">F3</strain>
    </source>
</reference>
<dbReference type="InterPro" id="IPR010127">
    <property type="entry name" value="Phasin_subfam-1"/>
</dbReference>
<keyword evidence="3" id="KW-1185">Reference proteome</keyword>
<gene>
    <name evidence="2" type="ORF">RW095_14900</name>
</gene>
<dbReference type="NCBIfam" id="TIGR01841">
    <property type="entry name" value="phasin"/>
    <property type="match status" value="1"/>
</dbReference>
<feature type="domain" description="Phasin" evidence="1">
    <location>
        <begin position="7"/>
        <end position="104"/>
    </location>
</feature>
<evidence type="ECO:0000313" key="3">
    <source>
        <dbReference type="Proteomes" id="UP001302652"/>
    </source>
</evidence>
<organism evidence="2 3">
    <name type="scientific">Paraburkholderia kirstenboschensis</name>
    <dbReference type="NCBI Taxonomy" id="1245436"/>
    <lineage>
        <taxon>Bacteria</taxon>
        <taxon>Pseudomonadati</taxon>
        <taxon>Pseudomonadota</taxon>
        <taxon>Betaproteobacteria</taxon>
        <taxon>Burkholderiales</taxon>
        <taxon>Burkholderiaceae</taxon>
        <taxon>Paraburkholderia</taxon>
    </lineage>
</organism>
<protein>
    <submittedName>
        <fullName evidence="2">Phasin family protein</fullName>
    </submittedName>
</protein>
<dbReference type="EMBL" id="CP136512">
    <property type="protein sequence ID" value="WOD17112.1"/>
    <property type="molecule type" value="Genomic_DNA"/>
</dbReference>
<name>A0ABZ0EIS4_9BURK</name>
<evidence type="ECO:0000313" key="2">
    <source>
        <dbReference type="EMBL" id="WOD17112.1"/>
    </source>
</evidence>
<evidence type="ECO:0000259" key="1">
    <source>
        <dbReference type="Pfam" id="PF09361"/>
    </source>
</evidence>